<dbReference type="Proteomes" id="UP000195402">
    <property type="component" value="Unassembled WGS sequence"/>
</dbReference>
<keyword evidence="2" id="KW-1185">Reference proteome</keyword>
<dbReference type="AlphaFoldDB" id="A0A200PUS5"/>
<gene>
    <name evidence="1" type="ORF">BVC80_9079g106</name>
</gene>
<sequence length="78" mass="8845">MQIYDPDNCVPRRLMNLNLSSSPFKGYRPLFTVVPPGCESIANVSVPITTVYQTYGFLSYHKLSEDDLYLTWGAPDLQ</sequence>
<organism evidence="1 2">
    <name type="scientific">Macleaya cordata</name>
    <name type="common">Five-seeded plume-poppy</name>
    <name type="synonym">Bocconia cordata</name>
    <dbReference type="NCBI Taxonomy" id="56857"/>
    <lineage>
        <taxon>Eukaryota</taxon>
        <taxon>Viridiplantae</taxon>
        <taxon>Streptophyta</taxon>
        <taxon>Embryophyta</taxon>
        <taxon>Tracheophyta</taxon>
        <taxon>Spermatophyta</taxon>
        <taxon>Magnoliopsida</taxon>
        <taxon>Ranunculales</taxon>
        <taxon>Papaveraceae</taxon>
        <taxon>Papaveroideae</taxon>
        <taxon>Macleaya</taxon>
    </lineage>
</organism>
<evidence type="ECO:0000313" key="2">
    <source>
        <dbReference type="Proteomes" id="UP000195402"/>
    </source>
</evidence>
<proteinExistence type="predicted"/>
<accession>A0A200PUS5</accession>
<comment type="caution">
    <text evidence="1">The sequence shown here is derived from an EMBL/GenBank/DDBJ whole genome shotgun (WGS) entry which is preliminary data.</text>
</comment>
<dbReference type="InParanoid" id="A0A200PUS5"/>
<protein>
    <submittedName>
        <fullName evidence="1">Uncharacterized protein</fullName>
    </submittedName>
</protein>
<reference evidence="1 2" key="1">
    <citation type="journal article" date="2017" name="Mol. Plant">
        <title>The Genome of Medicinal Plant Macleaya cordata Provides New Insights into Benzylisoquinoline Alkaloids Metabolism.</title>
        <authorList>
            <person name="Liu X."/>
            <person name="Liu Y."/>
            <person name="Huang P."/>
            <person name="Ma Y."/>
            <person name="Qing Z."/>
            <person name="Tang Q."/>
            <person name="Cao H."/>
            <person name="Cheng P."/>
            <person name="Zheng Y."/>
            <person name="Yuan Z."/>
            <person name="Zhou Y."/>
            <person name="Liu J."/>
            <person name="Tang Z."/>
            <person name="Zhuo Y."/>
            <person name="Zhang Y."/>
            <person name="Yu L."/>
            <person name="Huang J."/>
            <person name="Yang P."/>
            <person name="Peng Q."/>
            <person name="Zhang J."/>
            <person name="Jiang W."/>
            <person name="Zhang Z."/>
            <person name="Lin K."/>
            <person name="Ro D.K."/>
            <person name="Chen X."/>
            <person name="Xiong X."/>
            <person name="Shang Y."/>
            <person name="Huang S."/>
            <person name="Zeng J."/>
        </authorList>
    </citation>
    <scope>NUCLEOTIDE SEQUENCE [LARGE SCALE GENOMIC DNA]</scope>
    <source>
        <strain evidence="2">cv. BLH2017</strain>
        <tissue evidence="1">Root</tissue>
    </source>
</reference>
<name>A0A200PUS5_MACCD</name>
<evidence type="ECO:0000313" key="1">
    <source>
        <dbReference type="EMBL" id="OVA01961.1"/>
    </source>
</evidence>
<dbReference type="EMBL" id="MVGT01004035">
    <property type="protein sequence ID" value="OVA01961.1"/>
    <property type="molecule type" value="Genomic_DNA"/>
</dbReference>